<proteinExistence type="predicted"/>
<feature type="domain" description="DUF5717" evidence="2">
    <location>
        <begin position="1"/>
        <end position="747"/>
    </location>
</feature>
<protein>
    <recommendedName>
        <fullName evidence="4">DUF5717 domain-containing protein</fullName>
    </recommendedName>
</protein>
<evidence type="ECO:0008006" key="4">
    <source>
        <dbReference type="Google" id="ProtNLM"/>
    </source>
</evidence>
<gene>
    <name evidence="3" type="ORF">CNLFYP112_01626</name>
</gene>
<dbReference type="AlphaFoldDB" id="A0A6N2T7G8"/>
<name>A0A6N2T7G8_9FIRM</name>
<dbReference type="EMBL" id="CACRTG010000011">
    <property type="protein sequence ID" value="VYT00482.1"/>
    <property type="molecule type" value="Genomic_DNA"/>
</dbReference>
<dbReference type="Pfam" id="PF18983">
    <property type="entry name" value="DUF5717"/>
    <property type="match status" value="1"/>
</dbReference>
<organism evidence="3">
    <name type="scientific">[Clostridium] nexile</name>
    <dbReference type="NCBI Taxonomy" id="29361"/>
    <lineage>
        <taxon>Bacteria</taxon>
        <taxon>Bacillati</taxon>
        <taxon>Bacillota</taxon>
        <taxon>Clostridia</taxon>
        <taxon>Lachnospirales</taxon>
        <taxon>Lachnospiraceae</taxon>
        <taxon>Tyzzerella</taxon>
    </lineage>
</organism>
<evidence type="ECO:0000259" key="1">
    <source>
        <dbReference type="Pfam" id="PF18983"/>
    </source>
</evidence>
<dbReference type="InterPro" id="IPR043775">
    <property type="entry name" value="DUF5717_N"/>
</dbReference>
<dbReference type="InterPro" id="IPR043774">
    <property type="entry name" value="DUF5717_C"/>
</dbReference>
<accession>A0A6N2T7G8</accession>
<feature type="domain" description="DUF5717" evidence="1">
    <location>
        <begin position="794"/>
        <end position="1093"/>
    </location>
</feature>
<reference evidence="3" key="1">
    <citation type="submission" date="2019-11" db="EMBL/GenBank/DDBJ databases">
        <authorList>
            <person name="Feng L."/>
        </authorList>
    </citation>
    <scope>NUCLEOTIDE SEQUENCE</scope>
    <source>
        <strain evidence="3">CnexileLFYP112</strain>
    </source>
</reference>
<dbReference type="Pfam" id="PF18984">
    <property type="entry name" value="DUF5717_N"/>
    <property type="match status" value="1"/>
</dbReference>
<sequence length="1096" mass="131258">MKNKIKKFSKGDFRTECPEIVFPETHIRMMIGEGEVYSGSFMIQNQKEGDIRGIVYPSSFRIQCSEQGFEGNPVKVNFTYDSAGLKPGQTEHGKFTVMCNGGEYDLTFTAMIEKPFIMTSYGKIQNVEDFKRLAMKDFSEARRLFRTRQFYDVLKYEELRIKNLYDNMRKWALDEEALEEFLVGIKQKEKIFLTLSDEERQLHDVLEEKKDWIEITKNTWGFVPIRIWADGAFIQIRDEEITTDDFVGDSYRLEYSIKEKKLHAGKNYGRIFIETPYEVLHVDVLVYQHISNSGAGREKELLEAQGLKEYLAYISGKLDRNEWVEKEIEKAKQLRDLEPENEYYLLIQAHIYLYGEKKEEARWILENFNYNRFAIGKKPEISAYYLFLTALLREDTSHTNRVLEELNRLYIKYPYSWQLLCMLVNLDPKYKSDSERFRMLERQFYNGTNHVLFYAEAYLCLKNQVILLRKLGDFEIQVLNFAIKYKLITRELAEYAAELISHQKDYDKRLYYILERLYKTYADQKVLNAICMQLIKGNQTGISCFKWYEKAVKQELKIAQLYEYYMMSIDGRRLRKALPRIVYLYFMHGNTLDEQKAAILYANILTYEDEQSEIYRHYQEEMETFAWDQLIKRQISEELRIIYNRFLVEEKMTPERLDALYDICHAYWVRVKKSGVKYVLVIEEDGSIRQRVAYSKKGAKIYLYDENARIVWEAKNGRHYTESIPYDARRMFYEIRFLEMCKKRMTDRTQKEQEKRSIPVTFENLRTYGIEAFDEQEVFLMCTKKIREEGQTEDDFLLYLAFEVMKRGYYDKALLTYLATFYCGATRDMKLVWKRAKEYEVETHALSERIISQMLFSEMLFSEEAIFQDYYEGNPYFRLKQAYLAYVAKEFVVHDRVTGQNVLAIIMKEYQEKEYLADICKVAVLKFYADRLPDHMEYEEILREFLREMCEKRLVFSFYLSYPESWLREVQLYDKVIVEYHAAPNSKVKIAYQINRGEMEKLDYQSESLLPMYDTVFAKEFILYKDETLRYYFKETRKDRKIVSEKMNVKLERDVCPVGKFGQLNAILDLNEEEKKRAMETYQQEEEIAGQIFQAY</sequence>
<evidence type="ECO:0000259" key="2">
    <source>
        <dbReference type="Pfam" id="PF18984"/>
    </source>
</evidence>
<evidence type="ECO:0000313" key="3">
    <source>
        <dbReference type="EMBL" id="VYT00482.1"/>
    </source>
</evidence>